<evidence type="ECO:0000313" key="7">
    <source>
        <dbReference type="EMBL" id="KAK4646236.1"/>
    </source>
</evidence>
<keyword evidence="3" id="KW-0256">Endoplasmic reticulum</keyword>
<sequence>MTDCGRNARPSIGWLTPIPAAFLGKDAKSECVHDPQLLFVEALSSVSLSLTDKLPCEGIIRRNSTCDFAPFHSFSRSIVRISDTGASKIMTLSLSPAKLVLLAVHFAVQADIDSLAVLAARHDTVLRKDLVLRILLTYLPETLQSNKYVGFLEKIEKGTLSENTNHDVDASSVETLAEGDATKRVRKLRLLPLTFKDTPKEVEDDTITSFLVRRSYKVDEEAGLLAELPTLLLPFMDQSAYVRTLLISTILPLLRRNCEYHPEDPIQYTLSAFQELPDRVAVNLLLSRTGAREEDLPVVGRDLRGLIGPWLVDEKKWKTRRRSIVSPNGEEDDGICAGYDEVLRWLTTQASKNWRVAVNAIQQWGGPGDADLAGWGKLELTEQQQDRVQRAYAQAALASAYVLPEASSEAIEGAYSIAAQVANLRGLDPLPPFPSAVTLLPPLAEQISEDIISTKTATFMRNDLLASSNILTAPDNSAVAFLEALILSAHLLTHAGQACTIRRAGELALLQDERDQKEQASKLIHHLNHNGPKTDDKFWLGVRNEILWLRDWGAEEVSLEATPKGVFSKLKKEFLEVEILKALLFNTRYSLARSLYEDAPDRPLDEKVLQDTVYATAMTAYDNASNPNRTRGGLKKCDEIIKAFPSTLPKSHPLAQKVEALLQATHALSEYRLVLKQGEPFTPIVLRVHSDPISIIGKILEQNPKSYTRLQDFVDLGNRMVQAGLVKQSSSSSHPSSLPHPPEQVSQRITAMCIDAALTEEDFETAYSFVVTRLDSPATGQQNDDYSWRVALQAGKYRRTARTTKPTHFGTGSANEEIRHLEQRIECLSVALRIAPGATLQEILNVYRRAEEELEVKVRQEEEREEEWDWRGDSVSGTNMPGGFSSTNKAKQARVGGSSRGRDSKEEEAPMSLFDLARATGLTAPRNLSALSGLQRAAGGALGGLGRGVVGGLAGGGDKNGSERGSMDSARSGGGEVVSPTGGSHDGEGGQQRARKRDQLKNAAMGTLVSGVGWLVGAPGPAAAGGGNGRE</sequence>
<dbReference type="Pfam" id="PF08314">
    <property type="entry name" value="Sec39"/>
    <property type="match status" value="1"/>
</dbReference>
<dbReference type="RefSeq" id="XP_062735212.1">
    <property type="nucleotide sequence ID" value="XM_062876607.1"/>
</dbReference>
<feature type="domain" description="Sec39" evidence="6">
    <location>
        <begin position="100"/>
        <end position="868"/>
    </location>
</feature>
<evidence type="ECO:0000313" key="8">
    <source>
        <dbReference type="Proteomes" id="UP001322138"/>
    </source>
</evidence>
<keyword evidence="2" id="KW-0813">Transport</keyword>
<dbReference type="Proteomes" id="UP001322138">
    <property type="component" value="Unassembled WGS sequence"/>
</dbReference>
<dbReference type="PANTHER" id="PTHR40787:SF3">
    <property type="entry name" value="PROTEIN TRANSPORT PROTEIN SEC39"/>
    <property type="match status" value="1"/>
</dbReference>
<feature type="compositionally biased region" description="Polar residues" evidence="5">
    <location>
        <begin position="875"/>
        <end position="890"/>
    </location>
</feature>
<evidence type="ECO:0000256" key="1">
    <source>
        <dbReference type="ARBA" id="ARBA00004240"/>
    </source>
</evidence>
<feature type="region of interest" description="Disordered" evidence="5">
    <location>
        <begin position="726"/>
        <end position="745"/>
    </location>
</feature>
<dbReference type="InterPro" id="IPR013244">
    <property type="entry name" value="Sec39_domain"/>
</dbReference>
<comment type="caution">
    <text evidence="7">The sequence shown here is derived from an EMBL/GenBank/DDBJ whole genome shotgun (WGS) entry which is preliminary data.</text>
</comment>
<dbReference type="GeneID" id="87896089"/>
<comment type="subcellular location">
    <subcellularLocation>
        <location evidence="1">Endoplasmic reticulum</location>
    </subcellularLocation>
</comment>
<evidence type="ECO:0000259" key="6">
    <source>
        <dbReference type="Pfam" id="PF08314"/>
    </source>
</evidence>
<dbReference type="EMBL" id="JAFFGZ010000004">
    <property type="protein sequence ID" value="KAK4646236.1"/>
    <property type="molecule type" value="Genomic_DNA"/>
</dbReference>
<feature type="region of interest" description="Disordered" evidence="5">
    <location>
        <begin position="859"/>
        <end position="909"/>
    </location>
</feature>
<keyword evidence="8" id="KW-1185">Reference proteome</keyword>
<evidence type="ECO:0000256" key="5">
    <source>
        <dbReference type="SAM" id="MobiDB-lite"/>
    </source>
</evidence>
<evidence type="ECO:0000256" key="4">
    <source>
        <dbReference type="ARBA" id="ARBA00022927"/>
    </source>
</evidence>
<organism evidence="7 8">
    <name type="scientific">Podospora bellae-mahoneyi</name>
    <dbReference type="NCBI Taxonomy" id="2093777"/>
    <lineage>
        <taxon>Eukaryota</taxon>
        <taxon>Fungi</taxon>
        <taxon>Dikarya</taxon>
        <taxon>Ascomycota</taxon>
        <taxon>Pezizomycotina</taxon>
        <taxon>Sordariomycetes</taxon>
        <taxon>Sordariomycetidae</taxon>
        <taxon>Sordariales</taxon>
        <taxon>Podosporaceae</taxon>
        <taxon>Podospora</taxon>
    </lineage>
</organism>
<evidence type="ECO:0000256" key="2">
    <source>
        <dbReference type="ARBA" id="ARBA00022448"/>
    </source>
</evidence>
<proteinExistence type="predicted"/>
<gene>
    <name evidence="7" type="ORF">QC761_208680</name>
</gene>
<keyword evidence="4" id="KW-0653">Protein transport</keyword>
<feature type="region of interest" description="Disordered" evidence="5">
    <location>
        <begin position="955"/>
        <end position="1002"/>
    </location>
</feature>
<accession>A0ABR0FRC4</accession>
<protein>
    <recommendedName>
        <fullName evidence="6">Sec39 domain-containing protein</fullName>
    </recommendedName>
</protein>
<name>A0ABR0FRC4_9PEZI</name>
<evidence type="ECO:0000256" key="3">
    <source>
        <dbReference type="ARBA" id="ARBA00022824"/>
    </source>
</evidence>
<reference evidence="7 8" key="1">
    <citation type="journal article" date="2023" name="bioRxiv">
        <title>High-quality genome assemblies of four members of thePodospora anserinaspecies complex.</title>
        <authorList>
            <person name="Ament-Velasquez S.L."/>
            <person name="Vogan A.A."/>
            <person name="Wallerman O."/>
            <person name="Hartmann F."/>
            <person name="Gautier V."/>
            <person name="Silar P."/>
            <person name="Giraud T."/>
            <person name="Johannesson H."/>
        </authorList>
    </citation>
    <scope>NUCLEOTIDE SEQUENCE [LARGE SCALE GENOMIC DNA]</scope>
    <source>
        <strain evidence="7 8">CBS 112042</strain>
    </source>
</reference>
<dbReference type="PANTHER" id="PTHR40787">
    <property type="entry name" value="SECRETED PROTEIN"/>
    <property type="match status" value="1"/>
</dbReference>